<proteinExistence type="predicted"/>
<dbReference type="RefSeq" id="WP_250487201.1">
    <property type="nucleotide sequence ID" value="NZ_JAQQDB010000039.1"/>
</dbReference>
<gene>
    <name evidence="2" type="ORF">PQR08_30435</name>
</gene>
<comment type="caution">
    <text evidence="2">The sequence shown here is derived from an EMBL/GenBank/DDBJ whole genome shotgun (WGS) entry which is preliminary data.</text>
</comment>
<evidence type="ECO:0000313" key="3">
    <source>
        <dbReference type="Proteomes" id="UP001629462"/>
    </source>
</evidence>
<organism evidence="2 3">
    <name type="scientific">Caballeronia jiangsuensis</name>
    <dbReference type="NCBI Taxonomy" id="1458357"/>
    <lineage>
        <taxon>Bacteria</taxon>
        <taxon>Pseudomonadati</taxon>
        <taxon>Pseudomonadota</taxon>
        <taxon>Betaproteobacteria</taxon>
        <taxon>Burkholderiales</taxon>
        <taxon>Burkholderiaceae</taxon>
        <taxon>Caballeronia</taxon>
    </lineage>
</organism>
<sequence length="233" mass="24923">MPDTRWTIPVARWSLWPAATSAAPDLGFIEPLTRRRLSTLSRAALKVAHDCVAHVPAVRLVFASRHGELGRTTEILHTIDAGKTVSPTSFSLSVLNTMTGVFGIVRGDRAPASALSAGTETLGYALLEAYAQYVTDPSAPVLLVYADEPADPAYGTVEDEVDGGALAILLDSSAQTGRLECARATVSDETDAALLGTTFSSQSHAVQHCLDTRTASAWRCKNSTWQWSWHEAA</sequence>
<reference evidence="2 3" key="1">
    <citation type="journal article" date="2024" name="Chem. Sci.">
        <title>Discovery of megapolipeptins by genome mining of a Burkholderiales bacteria collection.</title>
        <authorList>
            <person name="Paulo B.S."/>
            <person name="Recchia M.J.J."/>
            <person name="Lee S."/>
            <person name="Fergusson C.H."/>
            <person name="Romanowski S.B."/>
            <person name="Hernandez A."/>
            <person name="Krull N."/>
            <person name="Liu D.Y."/>
            <person name="Cavanagh H."/>
            <person name="Bos A."/>
            <person name="Gray C.A."/>
            <person name="Murphy B.T."/>
            <person name="Linington R.G."/>
            <person name="Eustaquio A.S."/>
        </authorList>
    </citation>
    <scope>NUCLEOTIDE SEQUENCE [LARGE SCALE GENOMIC DNA]</scope>
    <source>
        <strain evidence="2 3">RL17-374-BIF-D</strain>
    </source>
</reference>
<name>A0ABW9CTD3_9BURK</name>
<accession>A0ABW9CTD3</accession>
<feature type="domain" description="Beta-ketoacyl synthase-like N-terminal" evidence="1">
    <location>
        <begin position="18"/>
        <end position="228"/>
    </location>
</feature>
<protein>
    <submittedName>
        <fullName evidence="2">Beta-ketoacyl synthase chain length factor</fullName>
    </submittedName>
</protein>
<evidence type="ECO:0000313" key="2">
    <source>
        <dbReference type="EMBL" id="MFM0521748.1"/>
    </source>
</evidence>
<dbReference type="EMBL" id="JAQQDB010000039">
    <property type="protein sequence ID" value="MFM0521748.1"/>
    <property type="molecule type" value="Genomic_DNA"/>
</dbReference>
<dbReference type="Proteomes" id="UP001629462">
    <property type="component" value="Unassembled WGS sequence"/>
</dbReference>
<dbReference type="InterPro" id="IPR014030">
    <property type="entry name" value="Ketoacyl_synth_N"/>
</dbReference>
<keyword evidence="3" id="KW-1185">Reference proteome</keyword>
<evidence type="ECO:0000259" key="1">
    <source>
        <dbReference type="Pfam" id="PF13723"/>
    </source>
</evidence>
<dbReference type="Pfam" id="PF13723">
    <property type="entry name" value="Ketoacyl-synt_2"/>
    <property type="match status" value="1"/>
</dbReference>